<reference evidence="1 2" key="1">
    <citation type="submission" date="2024-04" db="EMBL/GenBank/DDBJ databases">
        <title>genome sequences of Mucor flavus KT1a and Helicostylum pulchrum KT1b strains isolated from the surface of a dry-aged beef.</title>
        <authorList>
            <person name="Toyotome T."/>
            <person name="Hosono M."/>
            <person name="Torimaru M."/>
            <person name="Fukuda K."/>
            <person name="Mikami N."/>
        </authorList>
    </citation>
    <scope>NUCLEOTIDE SEQUENCE [LARGE SCALE GENOMIC DNA]</scope>
    <source>
        <strain evidence="1 2">KT1a</strain>
    </source>
</reference>
<name>A0ABP9Z2W0_9FUNG</name>
<evidence type="ECO:0000313" key="1">
    <source>
        <dbReference type="EMBL" id="GAA5813433.1"/>
    </source>
</evidence>
<dbReference type="EMBL" id="BAABUK010000017">
    <property type="protein sequence ID" value="GAA5813433.1"/>
    <property type="molecule type" value="Genomic_DNA"/>
</dbReference>
<comment type="caution">
    <text evidence="1">The sequence shown here is derived from an EMBL/GenBank/DDBJ whole genome shotgun (WGS) entry which is preliminary data.</text>
</comment>
<proteinExistence type="predicted"/>
<evidence type="ECO:0008006" key="3">
    <source>
        <dbReference type="Google" id="ProtNLM"/>
    </source>
</evidence>
<protein>
    <recommendedName>
        <fullName evidence="3">Arrestin-like N-terminal domain-containing protein</fullName>
    </recommendedName>
</protein>
<gene>
    <name evidence="1" type="ORF">MFLAVUS_006911</name>
</gene>
<sequence length="340" mass="38456">MLSFTLDQESFALKSNATTEIEGVIQIKSHGFIAPSWIQIQLVGTEVIGSQAQTMINDTFQLSSQIEDWNTRLFDQDDVYSYQFRLSVASTLPASFQVFDEEGSLVCGIGYQLQVKVSSMEQTMTRAIHFHRSGRYNVMDKQEYAIPKRVYWGITKQAKQRWQYELEFAGTFDLMVSRIGMVSVRLRSVSGHKRELKDDCCLIGCQIIQSIHLEGYQSHIEVLATTTKLLKNPNKTWNQSCQVEFELDQLPLPTVINQRLGVEHSIRLTVEFCAGESECMDLRFPVMFTGNSFSTNHVPKHATVTNMKRQISFASSSSSSFTVSSLDSTIDAPLACCTYN</sequence>
<evidence type="ECO:0000313" key="2">
    <source>
        <dbReference type="Proteomes" id="UP001473302"/>
    </source>
</evidence>
<accession>A0ABP9Z2W0</accession>
<keyword evidence="2" id="KW-1185">Reference proteome</keyword>
<organism evidence="1 2">
    <name type="scientific">Mucor flavus</name>
    <dbReference type="NCBI Taxonomy" id="439312"/>
    <lineage>
        <taxon>Eukaryota</taxon>
        <taxon>Fungi</taxon>
        <taxon>Fungi incertae sedis</taxon>
        <taxon>Mucoromycota</taxon>
        <taxon>Mucoromycotina</taxon>
        <taxon>Mucoromycetes</taxon>
        <taxon>Mucorales</taxon>
        <taxon>Mucorineae</taxon>
        <taxon>Mucoraceae</taxon>
        <taxon>Mucor</taxon>
    </lineage>
</organism>
<dbReference type="Proteomes" id="UP001473302">
    <property type="component" value="Unassembled WGS sequence"/>
</dbReference>